<feature type="transmembrane region" description="Helical" evidence="2">
    <location>
        <begin position="201"/>
        <end position="228"/>
    </location>
</feature>
<keyword evidence="2" id="KW-0472">Membrane</keyword>
<dbReference type="Proteomes" id="UP000215405">
    <property type="component" value="Unassembled WGS sequence"/>
</dbReference>
<keyword evidence="2" id="KW-1133">Transmembrane helix</keyword>
<protein>
    <submittedName>
        <fullName evidence="3">Uncharacterized protein</fullName>
    </submittedName>
</protein>
<accession>A0A231UZ02</accession>
<feature type="region of interest" description="Disordered" evidence="1">
    <location>
        <begin position="143"/>
        <end position="198"/>
    </location>
</feature>
<dbReference type="RefSeq" id="WP_094077402.1">
    <property type="nucleotide sequence ID" value="NZ_NBYO01000002.1"/>
</dbReference>
<keyword evidence="4" id="KW-1185">Reference proteome</keyword>
<evidence type="ECO:0000256" key="2">
    <source>
        <dbReference type="SAM" id="Phobius"/>
    </source>
</evidence>
<proteinExistence type="predicted"/>
<feature type="compositionally biased region" description="Basic and acidic residues" evidence="1">
    <location>
        <begin position="187"/>
        <end position="197"/>
    </location>
</feature>
<keyword evidence="2" id="KW-0812">Transmembrane</keyword>
<organism evidence="3 4">
    <name type="scientific">Notoacmeibacter marinus</name>
    <dbReference type="NCBI Taxonomy" id="1876515"/>
    <lineage>
        <taxon>Bacteria</taxon>
        <taxon>Pseudomonadati</taxon>
        <taxon>Pseudomonadota</taxon>
        <taxon>Alphaproteobacteria</taxon>
        <taxon>Hyphomicrobiales</taxon>
        <taxon>Notoacmeibacteraceae</taxon>
        <taxon>Notoacmeibacter</taxon>
    </lineage>
</organism>
<feature type="compositionally biased region" description="Basic and acidic residues" evidence="1">
    <location>
        <begin position="154"/>
        <end position="165"/>
    </location>
</feature>
<gene>
    <name evidence="3" type="ORF">B7H23_10755</name>
</gene>
<evidence type="ECO:0000313" key="4">
    <source>
        <dbReference type="Proteomes" id="UP000215405"/>
    </source>
</evidence>
<sequence length="241" mass="26856">MDEQNEGRGHDPVRTRRLSDAIREVKNAVADRSDILGDLREARRARIDLLVQELQPLIDDIPAEDDLFDLAVSSGVEPRFWIDAVSHVHIGRDGRSYCFVRDLRLGREVIAEASNVQEMAEYVTFYVAERMVERERLQMEGTSAFRPSLSLPPKEPDRPADKLARETSAPTPEPEQELPPTAGRVEMTGERHPEKSSGRSGWVTVLLALIVILLGMAVGFVAVALFIAPDLLQTLLRPLGA</sequence>
<comment type="caution">
    <text evidence="3">The sequence shown here is derived from an EMBL/GenBank/DDBJ whole genome shotgun (WGS) entry which is preliminary data.</text>
</comment>
<dbReference type="EMBL" id="NBYO01000002">
    <property type="protein sequence ID" value="OXT00576.1"/>
    <property type="molecule type" value="Genomic_DNA"/>
</dbReference>
<evidence type="ECO:0000256" key="1">
    <source>
        <dbReference type="SAM" id="MobiDB-lite"/>
    </source>
</evidence>
<name>A0A231UZ02_9HYPH</name>
<dbReference type="AlphaFoldDB" id="A0A231UZ02"/>
<evidence type="ECO:0000313" key="3">
    <source>
        <dbReference type="EMBL" id="OXT00576.1"/>
    </source>
</evidence>
<reference evidence="4" key="1">
    <citation type="journal article" date="2017" name="Int. J. Syst. Evol. Microbiol.">
        <title>Notoacmeibacter marinus gen. nov., sp. nov., isolated from the gut of a limpet and proposal of Notoacmeibacteraceae fam. nov. in the order Rhizobiales of the class Alphaproteobacteria.</title>
        <authorList>
            <person name="Huang Z."/>
            <person name="Guo F."/>
            <person name="Lai Q."/>
        </authorList>
    </citation>
    <scope>NUCLEOTIDE SEQUENCE [LARGE SCALE GENOMIC DNA]</scope>
    <source>
        <strain evidence="4">XMTR2A4</strain>
    </source>
</reference>